<gene>
    <name evidence="1" type="ORF">B296_00024910</name>
</gene>
<reference evidence="1 2" key="1">
    <citation type="journal article" date="2014" name="Agronomy (Basel)">
        <title>A Draft Genome Sequence for Ensete ventricosum, the Drought-Tolerant Tree Against Hunger.</title>
        <authorList>
            <person name="Harrison J."/>
            <person name="Moore K.A."/>
            <person name="Paszkiewicz K."/>
            <person name="Jones T."/>
            <person name="Grant M."/>
            <person name="Ambacheew D."/>
            <person name="Muzemil S."/>
            <person name="Studholme D.J."/>
        </authorList>
    </citation>
    <scope>NUCLEOTIDE SEQUENCE [LARGE SCALE GENOMIC DNA]</scope>
</reference>
<evidence type="ECO:0000313" key="2">
    <source>
        <dbReference type="Proteomes" id="UP000287651"/>
    </source>
</evidence>
<name>A0A427ADU8_ENSVE</name>
<dbReference type="Proteomes" id="UP000287651">
    <property type="component" value="Unassembled WGS sequence"/>
</dbReference>
<dbReference type="AlphaFoldDB" id="A0A427ADU8"/>
<comment type="caution">
    <text evidence="1">The sequence shown here is derived from an EMBL/GenBank/DDBJ whole genome shotgun (WGS) entry which is preliminary data.</text>
</comment>
<accession>A0A427ADU8</accession>
<evidence type="ECO:0000313" key="1">
    <source>
        <dbReference type="EMBL" id="RRT74418.1"/>
    </source>
</evidence>
<sequence length="131" mass="14337">MNLITNKENHEEHCRGTGLRSSAGLIGQVGRWRKVSSDGAILGARNLDESGPLRRARNGASVGLIQRRVLEAADPSLAPALELILVQLVVDHSLNEDDQDAYKDGERDDPDVGLQVPFLRGFERHMSTVIS</sequence>
<organism evidence="1 2">
    <name type="scientific">Ensete ventricosum</name>
    <name type="common">Abyssinian banana</name>
    <name type="synonym">Musa ensete</name>
    <dbReference type="NCBI Taxonomy" id="4639"/>
    <lineage>
        <taxon>Eukaryota</taxon>
        <taxon>Viridiplantae</taxon>
        <taxon>Streptophyta</taxon>
        <taxon>Embryophyta</taxon>
        <taxon>Tracheophyta</taxon>
        <taxon>Spermatophyta</taxon>
        <taxon>Magnoliopsida</taxon>
        <taxon>Liliopsida</taxon>
        <taxon>Zingiberales</taxon>
        <taxon>Musaceae</taxon>
        <taxon>Ensete</taxon>
    </lineage>
</organism>
<protein>
    <submittedName>
        <fullName evidence="1">Uncharacterized protein</fullName>
    </submittedName>
</protein>
<proteinExistence type="predicted"/>
<dbReference type="EMBL" id="AMZH03002779">
    <property type="protein sequence ID" value="RRT74418.1"/>
    <property type="molecule type" value="Genomic_DNA"/>
</dbReference>